<dbReference type="Proteomes" id="UP000240957">
    <property type="component" value="Unassembled WGS sequence"/>
</dbReference>
<evidence type="ECO:0000313" key="19">
    <source>
        <dbReference type="Proteomes" id="UP000240957"/>
    </source>
</evidence>
<keyword evidence="12" id="KW-0902">Two-component regulatory system</keyword>
<keyword evidence="10" id="KW-0067">ATP-binding</keyword>
<evidence type="ECO:0000256" key="5">
    <source>
        <dbReference type="ARBA" id="ARBA00022553"/>
    </source>
</evidence>
<comment type="caution">
    <text evidence="18">The sequence shown here is derived from an EMBL/GenBank/DDBJ whole genome shotgun (WGS) entry which is preliminary data.</text>
</comment>
<keyword evidence="13 14" id="KW-0472">Membrane</keyword>
<dbReference type="Gene3D" id="3.30.565.10">
    <property type="entry name" value="Histidine kinase-like ATPase, C-terminal domain"/>
    <property type="match status" value="1"/>
</dbReference>
<feature type="transmembrane region" description="Helical" evidence="14">
    <location>
        <begin position="65"/>
        <end position="84"/>
    </location>
</feature>
<proteinExistence type="predicted"/>
<keyword evidence="8" id="KW-0547">Nucleotide-binding</keyword>
<dbReference type="NCBIfam" id="NF012226">
    <property type="entry name" value="AdeS_HK"/>
    <property type="match status" value="1"/>
</dbReference>
<dbReference type="InterPro" id="IPR003660">
    <property type="entry name" value="HAMP_dom"/>
</dbReference>
<organism evidence="18 19">
    <name type="scientific">Acinetobacter sichuanensis</name>
    <dbReference type="NCBI Taxonomy" id="2136183"/>
    <lineage>
        <taxon>Bacteria</taxon>
        <taxon>Pseudomonadati</taxon>
        <taxon>Pseudomonadota</taxon>
        <taxon>Gammaproteobacteria</taxon>
        <taxon>Moraxellales</taxon>
        <taxon>Moraxellaceae</taxon>
        <taxon>Acinetobacter</taxon>
    </lineage>
</organism>
<keyword evidence="4" id="KW-1003">Cell membrane</keyword>
<evidence type="ECO:0000256" key="12">
    <source>
        <dbReference type="ARBA" id="ARBA00023012"/>
    </source>
</evidence>
<evidence type="ECO:0000256" key="6">
    <source>
        <dbReference type="ARBA" id="ARBA00022679"/>
    </source>
</evidence>
<dbReference type="InterPro" id="IPR003661">
    <property type="entry name" value="HisK_dim/P_dom"/>
</dbReference>
<dbReference type="SUPFAM" id="SSF55874">
    <property type="entry name" value="ATPase domain of HSP90 chaperone/DNA topoisomerase II/histidine kinase"/>
    <property type="match status" value="1"/>
</dbReference>
<dbReference type="Proteomes" id="UP001595455">
    <property type="component" value="Unassembled WGS sequence"/>
</dbReference>
<evidence type="ECO:0000313" key="18">
    <source>
        <dbReference type="EMBL" id="RFC83384.1"/>
    </source>
</evidence>
<dbReference type="AlphaFoldDB" id="A0A371YPU9"/>
<feature type="domain" description="HAMP" evidence="16">
    <location>
        <begin position="88"/>
        <end position="143"/>
    </location>
</feature>
<dbReference type="EC" id="2.7.13.3" evidence="3"/>
<evidence type="ECO:0000313" key="20">
    <source>
        <dbReference type="Proteomes" id="UP001595455"/>
    </source>
</evidence>
<dbReference type="Pfam" id="PF00672">
    <property type="entry name" value="HAMP"/>
    <property type="match status" value="1"/>
</dbReference>
<protein>
    <recommendedName>
        <fullName evidence="3">histidine kinase</fullName>
        <ecNumber evidence="3">2.7.13.3</ecNumber>
    </recommendedName>
</protein>
<dbReference type="SMART" id="SM00388">
    <property type="entry name" value="HisKA"/>
    <property type="match status" value="1"/>
</dbReference>
<dbReference type="InterPro" id="IPR005467">
    <property type="entry name" value="His_kinase_dom"/>
</dbReference>
<keyword evidence="20" id="KW-1185">Reference proteome</keyword>
<evidence type="ECO:0000313" key="17">
    <source>
        <dbReference type="EMBL" id="MFC2996895.1"/>
    </source>
</evidence>
<feature type="domain" description="Histidine kinase" evidence="15">
    <location>
        <begin position="151"/>
        <end position="364"/>
    </location>
</feature>
<reference evidence="18 19" key="2">
    <citation type="submission" date="2018-08" db="EMBL/GenBank/DDBJ databases">
        <title>The draft genome of Acinetobacter sichuanensis strain WCHAc060041.</title>
        <authorList>
            <person name="Qin J."/>
            <person name="Feng Y."/>
            <person name="Zong Z."/>
        </authorList>
    </citation>
    <scope>NUCLEOTIDE SEQUENCE [LARGE SCALE GENOMIC DNA]</scope>
    <source>
        <strain evidence="18 19">WCHAc060041</strain>
    </source>
</reference>
<dbReference type="SMART" id="SM00304">
    <property type="entry name" value="HAMP"/>
    <property type="match status" value="1"/>
</dbReference>
<sequence>MKFNFFKNSVGINFQFIIMMSLLNLGITLLSFMIGYFVYSWAIKIGFLNTQVINSNEFSVTYVDFIWLFLVLLTGFFLSTILAFKYGKRYTQPISDLADVIQQIQQGNLALRIKQPHHDIPHEIKSLIENFNEMANQLEVSVKNSTVWNAAIAHELRTPVTILQGRLQGIVDGIFIADQALHLSLLNQVEGLSYLVEDLRTLTLIENKQLRLELEKTNLKDSIEKCLQMFNERFQVKGLTIILNLTDKLVCVDIRRMEQVFIALFSNFLRYSNAGQINITTMATAEHWLLMFEDEGPGIDESHLAHLFKPFYRLEDSRSRLDGGTGLGLAVIDAIIEAHQGHIYYSKSKNLGGSCFTIQLNRINRKTSTHL</sequence>
<dbReference type="CDD" id="cd06225">
    <property type="entry name" value="HAMP"/>
    <property type="match status" value="1"/>
</dbReference>
<evidence type="ECO:0000256" key="2">
    <source>
        <dbReference type="ARBA" id="ARBA00004651"/>
    </source>
</evidence>
<evidence type="ECO:0000256" key="9">
    <source>
        <dbReference type="ARBA" id="ARBA00022777"/>
    </source>
</evidence>
<evidence type="ECO:0000256" key="11">
    <source>
        <dbReference type="ARBA" id="ARBA00022989"/>
    </source>
</evidence>
<evidence type="ECO:0000256" key="10">
    <source>
        <dbReference type="ARBA" id="ARBA00022840"/>
    </source>
</evidence>
<evidence type="ECO:0000256" key="8">
    <source>
        <dbReference type="ARBA" id="ARBA00022741"/>
    </source>
</evidence>
<gene>
    <name evidence="18" type="primary">adeS</name>
    <name evidence="17" type="ORF">ACFODO_16875</name>
    <name evidence="18" type="ORF">C9E89_011860</name>
</gene>
<dbReference type="GO" id="GO:0005886">
    <property type="term" value="C:plasma membrane"/>
    <property type="evidence" value="ECO:0007669"/>
    <property type="project" value="UniProtKB-SubCell"/>
</dbReference>
<dbReference type="InterPro" id="IPR003594">
    <property type="entry name" value="HATPase_dom"/>
</dbReference>
<dbReference type="InterPro" id="IPR050398">
    <property type="entry name" value="HssS/ArlS-like"/>
</dbReference>
<comment type="subcellular location">
    <subcellularLocation>
        <location evidence="2">Cell membrane</location>
        <topology evidence="2">Multi-pass membrane protein</topology>
    </subcellularLocation>
</comment>
<evidence type="ECO:0000259" key="16">
    <source>
        <dbReference type="PROSITE" id="PS50885"/>
    </source>
</evidence>
<comment type="catalytic activity">
    <reaction evidence="1">
        <text>ATP + protein L-histidine = ADP + protein N-phospho-L-histidine.</text>
        <dbReference type="EC" id="2.7.13.3"/>
    </reaction>
</comment>
<evidence type="ECO:0000256" key="13">
    <source>
        <dbReference type="ARBA" id="ARBA00023136"/>
    </source>
</evidence>
<keyword evidence="9 18" id="KW-0418">Kinase</keyword>
<dbReference type="GO" id="GO:0005524">
    <property type="term" value="F:ATP binding"/>
    <property type="evidence" value="ECO:0007669"/>
    <property type="project" value="UniProtKB-KW"/>
</dbReference>
<dbReference type="PANTHER" id="PTHR45528">
    <property type="entry name" value="SENSOR HISTIDINE KINASE CPXA"/>
    <property type="match status" value="1"/>
</dbReference>
<dbReference type="OrthoDB" id="9804645at2"/>
<evidence type="ECO:0000256" key="14">
    <source>
        <dbReference type="SAM" id="Phobius"/>
    </source>
</evidence>
<reference evidence="20" key="3">
    <citation type="journal article" date="2019" name="Int. J. Syst. Evol. Microbiol.">
        <title>The Global Catalogue of Microorganisms (GCM) 10K type strain sequencing project: providing services to taxonomists for standard genome sequencing and annotation.</title>
        <authorList>
            <consortium name="The Broad Institute Genomics Platform"/>
            <consortium name="The Broad Institute Genome Sequencing Center for Infectious Disease"/>
            <person name="Wu L."/>
            <person name="Ma J."/>
        </authorList>
    </citation>
    <scope>NUCLEOTIDE SEQUENCE [LARGE SCALE GENOMIC DNA]</scope>
    <source>
        <strain evidence="20">KCTC 62575</strain>
    </source>
</reference>
<dbReference type="Pfam" id="PF02518">
    <property type="entry name" value="HATPase_c"/>
    <property type="match status" value="1"/>
</dbReference>
<dbReference type="Gene3D" id="1.10.8.500">
    <property type="entry name" value="HAMP domain in histidine kinase"/>
    <property type="match status" value="1"/>
</dbReference>
<evidence type="ECO:0000256" key="4">
    <source>
        <dbReference type="ARBA" id="ARBA00022475"/>
    </source>
</evidence>
<evidence type="ECO:0000256" key="7">
    <source>
        <dbReference type="ARBA" id="ARBA00022692"/>
    </source>
</evidence>
<dbReference type="SMART" id="SM00387">
    <property type="entry name" value="HATPase_c"/>
    <property type="match status" value="1"/>
</dbReference>
<dbReference type="InterPro" id="IPR036890">
    <property type="entry name" value="HATPase_C_sf"/>
</dbReference>
<dbReference type="SUPFAM" id="SSF47384">
    <property type="entry name" value="Homodimeric domain of signal transducing histidine kinase"/>
    <property type="match status" value="1"/>
</dbReference>
<keyword evidence="11 14" id="KW-1133">Transmembrane helix</keyword>
<evidence type="ECO:0000259" key="15">
    <source>
        <dbReference type="PROSITE" id="PS50109"/>
    </source>
</evidence>
<dbReference type="PROSITE" id="PS50109">
    <property type="entry name" value="HIS_KIN"/>
    <property type="match status" value="1"/>
</dbReference>
<keyword evidence="7 14" id="KW-0812">Transmembrane</keyword>
<name>A0A371YPU9_9GAMM</name>
<dbReference type="Gene3D" id="1.10.287.130">
    <property type="match status" value="1"/>
</dbReference>
<keyword evidence="5" id="KW-0597">Phosphoprotein</keyword>
<evidence type="ECO:0000256" key="1">
    <source>
        <dbReference type="ARBA" id="ARBA00000085"/>
    </source>
</evidence>
<dbReference type="SUPFAM" id="SSF158472">
    <property type="entry name" value="HAMP domain-like"/>
    <property type="match status" value="1"/>
</dbReference>
<feature type="transmembrane region" description="Helical" evidence="14">
    <location>
        <begin position="12"/>
        <end position="39"/>
    </location>
</feature>
<dbReference type="EMBL" id="PYIX02000018">
    <property type="protein sequence ID" value="RFC83384.1"/>
    <property type="molecule type" value="Genomic_DNA"/>
</dbReference>
<accession>A0A371YPU9</accession>
<dbReference type="PANTHER" id="PTHR45528:SF1">
    <property type="entry name" value="SENSOR HISTIDINE KINASE CPXA"/>
    <property type="match status" value="1"/>
</dbReference>
<dbReference type="GO" id="GO:0000155">
    <property type="term" value="F:phosphorelay sensor kinase activity"/>
    <property type="evidence" value="ECO:0007669"/>
    <property type="project" value="InterPro"/>
</dbReference>
<dbReference type="RefSeq" id="WP_107008550.1">
    <property type="nucleotide sequence ID" value="NZ_JBHRSF010000102.1"/>
</dbReference>
<dbReference type="InterPro" id="IPR036097">
    <property type="entry name" value="HisK_dim/P_sf"/>
</dbReference>
<dbReference type="InterPro" id="IPR004358">
    <property type="entry name" value="Sig_transdc_His_kin-like_C"/>
</dbReference>
<keyword evidence="6 17" id="KW-0808">Transferase</keyword>
<dbReference type="PROSITE" id="PS50885">
    <property type="entry name" value="HAMP"/>
    <property type="match status" value="1"/>
</dbReference>
<dbReference type="CDD" id="cd00082">
    <property type="entry name" value="HisKA"/>
    <property type="match status" value="1"/>
</dbReference>
<dbReference type="EMBL" id="JBHRSF010000102">
    <property type="protein sequence ID" value="MFC2996895.1"/>
    <property type="molecule type" value="Genomic_DNA"/>
</dbReference>
<dbReference type="PRINTS" id="PR00344">
    <property type="entry name" value="BCTRLSENSOR"/>
</dbReference>
<reference evidence="17" key="4">
    <citation type="submission" date="2024-09" db="EMBL/GenBank/DDBJ databases">
        <authorList>
            <person name="Sun Q."/>
            <person name="Mori K."/>
        </authorList>
    </citation>
    <scope>NUCLEOTIDE SEQUENCE</scope>
    <source>
        <strain evidence="17">KCTC 62575</strain>
    </source>
</reference>
<reference evidence="17" key="1">
    <citation type="journal article" date="2014" name="Int. J. Syst. Evol. Microbiol.">
        <title>Complete genome of a new Firmicutes species belonging to the dominant human colonic microbiota ('Ruminococcus bicirculans') reveals two chromosomes and a selective capacity to utilize plant glucans.</title>
        <authorList>
            <consortium name="NISC Comparative Sequencing Program"/>
            <person name="Wegmann U."/>
            <person name="Louis P."/>
            <person name="Goesmann A."/>
            <person name="Henrissat B."/>
            <person name="Duncan S.H."/>
            <person name="Flint H.J."/>
        </authorList>
    </citation>
    <scope>NUCLEOTIDE SEQUENCE</scope>
    <source>
        <strain evidence="17">KCTC 62575</strain>
    </source>
</reference>
<evidence type="ECO:0000256" key="3">
    <source>
        <dbReference type="ARBA" id="ARBA00012438"/>
    </source>
</evidence>